<gene>
    <name evidence="1" type="ORF">AVDCRST_MAG92-494</name>
</gene>
<organism evidence="1">
    <name type="scientific">uncultured Coleofasciculus sp</name>
    <dbReference type="NCBI Taxonomy" id="1267456"/>
    <lineage>
        <taxon>Bacteria</taxon>
        <taxon>Bacillati</taxon>
        <taxon>Cyanobacteriota</taxon>
        <taxon>Cyanophyceae</taxon>
        <taxon>Coleofasciculales</taxon>
        <taxon>Coleofasciculaceae</taxon>
        <taxon>Coleofasciculus</taxon>
        <taxon>environmental samples</taxon>
    </lineage>
</organism>
<sequence length="43" mass="4853">MEYLSNRNKSLHCCPNIFTVVQIKESSSAVSRSRSLKVADQPK</sequence>
<reference evidence="1" key="1">
    <citation type="submission" date="2020-02" db="EMBL/GenBank/DDBJ databases">
        <authorList>
            <person name="Meier V. D."/>
        </authorList>
    </citation>
    <scope>NUCLEOTIDE SEQUENCE</scope>
    <source>
        <strain evidence="1">AVDCRST_MAG92</strain>
    </source>
</reference>
<dbReference type="EMBL" id="CADCTM010000073">
    <property type="protein sequence ID" value="CAA9219959.1"/>
    <property type="molecule type" value="Genomic_DNA"/>
</dbReference>
<dbReference type="AlphaFoldDB" id="A0A6J4HAX3"/>
<accession>A0A6J4HAX3</accession>
<proteinExistence type="predicted"/>
<protein>
    <submittedName>
        <fullName evidence="1">Uncharacterized protein</fullName>
    </submittedName>
</protein>
<evidence type="ECO:0000313" key="1">
    <source>
        <dbReference type="EMBL" id="CAA9219959.1"/>
    </source>
</evidence>
<name>A0A6J4HAX3_9CYAN</name>